<sequence length="244" mass="26839">MRALVVDDEPLARERMRALLAEIGDVEVVGEAGNGRDALDAVARLAPDVLLLDIRMPVMDGIEAARHLGALEAPPALIFCTAYGDHALAAFDANAVDYLLKPVRADRLQAALAKARRWSGEEANRVEHALGADRTRTHLCARVRGSLVLVPVAEVAYLLAEDKYVVVHHARGEVLIEEPLKALEEEFEERFVRIHRNCLVARAKLTGLTRTPDGRLFANVEGVTASLEVSRRNLPALRKLIRTL</sequence>
<protein>
    <submittedName>
        <fullName evidence="6">Two-component system response regulator AlgR</fullName>
    </submittedName>
</protein>
<evidence type="ECO:0000259" key="4">
    <source>
        <dbReference type="PROSITE" id="PS50110"/>
    </source>
</evidence>
<name>A0A839F6U0_9GAMM</name>
<proteinExistence type="predicted"/>
<keyword evidence="3" id="KW-0597">Phosphoprotein</keyword>
<dbReference type="Pfam" id="PF00072">
    <property type="entry name" value="Response_reg"/>
    <property type="match status" value="1"/>
</dbReference>
<dbReference type="PROSITE" id="PS50930">
    <property type="entry name" value="HTH_LYTTR"/>
    <property type="match status" value="1"/>
</dbReference>
<evidence type="ECO:0000313" key="6">
    <source>
        <dbReference type="EMBL" id="MBA8889489.1"/>
    </source>
</evidence>
<dbReference type="GO" id="GO:0005829">
    <property type="term" value="C:cytosol"/>
    <property type="evidence" value="ECO:0007669"/>
    <property type="project" value="TreeGrafter"/>
</dbReference>
<evidence type="ECO:0000256" key="1">
    <source>
        <dbReference type="ARBA" id="ARBA00023012"/>
    </source>
</evidence>
<dbReference type="SMART" id="SM00448">
    <property type="entry name" value="REC"/>
    <property type="match status" value="1"/>
</dbReference>
<dbReference type="GO" id="GO:0032993">
    <property type="term" value="C:protein-DNA complex"/>
    <property type="evidence" value="ECO:0007669"/>
    <property type="project" value="TreeGrafter"/>
</dbReference>
<dbReference type="InterPro" id="IPR039420">
    <property type="entry name" value="WalR-like"/>
</dbReference>
<reference evidence="6 7" key="1">
    <citation type="submission" date="2020-07" db="EMBL/GenBank/DDBJ databases">
        <title>Genomic Encyclopedia of Type Strains, Phase IV (KMG-V): Genome sequencing to study the core and pangenomes of soil and plant-associated prokaryotes.</title>
        <authorList>
            <person name="Whitman W."/>
        </authorList>
    </citation>
    <scope>NUCLEOTIDE SEQUENCE [LARGE SCALE GENOMIC DNA]</scope>
    <source>
        <strain evidence="6 7">RH2WT43</strain>
    </source>
</reference>
<dbReference type="RefSeq" id="WP_182532535.1">
    <property type="nucleotide sequence ID" value="NZ_JACGXL010000007.1"/>
</dbReference>
<dbReference type="InterPro" id="IPR001789">
    <property type="entry name" value="Sig_transdc_resp-reg_receiver"/>
</dbReference>
<dbReference type="EMBL" id="JACGXL010000007">
    <property type="protein sequence ID" value="MBA8889489.1"/>
    <property type="molecule type" value="Genomic_DNA"/>
</dbReference>
<feature type="domain" description="Response regulatory" evidence="4">
    <location>
        <begin position="2"/>
        <end position="116"/>
    </location>
</feature>
<evidence type="ECO:0000259" key="5">
    <source>
        <dbReference type="PROSITE" id="PS50930"/>
    </source>
</evidence>
<accession>A0A839F6U0</accession>
<dbReference type="PANTHER" id="PTHR48111">
    <property type="entry name" value="REGULATOR OF RPOS"/>
    <property type="match status" value="1"/>
</dbReference>
<dbReference type="PANTHER" id="PTHR48111:SF3">
    <property type="entry name" value="TRANSCRIPTIONAL REGULATORY PROTEIN BTSR"/>
    <property type="match status" value="1"/>
</dbReference>
<dbReference type="GO" id="GO:0000976">
    <property type="term" value="F:transcription cis-regulatory region binding"/>
    <property type="evidence" value="ECO:0007669"/>
    <property type="project" value="TreeGrafter"/>
</dbReference>
<dbReference type="PROSITE" id="PS50110">
    <property type="entry name" value="RESPONSE_REGULATORY"/>
    <property type="match status" value="1"/>
</dbReference>
<dbReference type="SMART" id="SM00850">
    <property type="entry name" value="LytTR"/>
    <property type="match status" value="1"/>
</dbReference>
<dbReference type="AlphaFoldDB" id="A0A839F6U0"/>
<dbReference type="Pfam" id="PF04397">
    <property type="entry name" value="LytTR"/>
    <property type="match status" value="1"/>
</dbReference>
<dbReference type="GO" id="GO:0006355">
    <property type="term" value="P:regulation of DNA-templated transcription"/>
    <property type="evidence" value="ECO:0007669"/>
    <property type="project" value="TreeGrafter"/>
</dbReference>
<organism evidence="6 7">
    <name type="scientific">Dokdonella fugitiva</name>
    <dbReference type="NCBI Taxonomy" id="328517"/>
    <lineage>
        <taxon>Bacteria</taxon>
        <taxon>Pseudomonadati</taxon>
        <taxon>Pseudomonadota</taxon>
        <taxon>Gammaproteobacteria</taxon>
        <taxon>Lysobacterales</taxon>
        <taxon>Rhodanobacteraceae</taxon>
        <taxon>Dokdonella</taxon>
    </lineage>
</organism>
<evidence type="ECO:0000256" key="2">
    <source>
        <dbReference type="ARBA" id="ARBA00023125"/>
    </source>
</evidence>
<keyword evidence="1" id="KW-0902">Two-component regulatory system</keyword>
<comment type="caution">
    <text evidence="6">The sequence shown here is derived from an EMBL/GenBank/DDBJ whole genome shotgun (WGS) entry which is preliminary data.</text>
</comment>
<keyword evidence="2" id="KW-0238">DNA-binding</keyword>
<feature type="domain" description="HTH LytTR-type" evidence="5">
    <location>
        <begin position="139"/>
        <end position="243"/>
    </location>
</feature>
<dbReference type="SUPFAM" id="SSF52172">
    <property type="entry name" value="CheY-like"/>
    <property type="match status" value="1"/>
</dbReference>
<evidence type="ECO:0000256" key="3">
    <source>
        <dbReference type="PROSITE-ProRule" id="PRU00169"/>
    </source>
</evidence>
<dbReference type="InterPro" id="IPR007492">
    <property type="entry name" value="LytTR_DNA-bd_dom"/>
</dbReference>
<feature type="modified residue" description="4-aspartylphosphate" evidence="3">
    <location>
        <position position="53"/>
    </location>
</feature>
<gene>
    <name evidence="6" type="ORF">FHW12_003735</name>
</gene>
<evidence type="ECO:0000313" key="7">
    <source>
        <dbReference type="Proteomes" id="UP000550401"/>
    </source>
</evidence>
<dbReference type="Gene3D" id="3.40.50.2300">
    <property type="match status" value="1"/>
</dbReference>
<keyword evidence="7" id="KW-1185">Reference proteome</keyword>
<dbReference type="Proteomes" id="UP000550401">
    <property type="component" value="Unassembled WGS sequence"/>
</dbReference>
<dbReference type="Gene3D" id="2.40.50.1020">
    <property type="entry name" value="LytTr DNA-binding domain"/>
    <property type="match status" value="1"/>
</dbReference>
<dbReference type="InterPro" id="IPR011006">
    <property type="entry name" value="CheY-like_superfamily"/>
</dbReference>
<dbReference type="GO" id="GO:0000156">
    <property type="term" value="F:phosphorelay response regulator activity"/>
    <property type="evidence" value="ECO:0007669"/>
    <property type="project" value="TreeGrafter"/>
</dbReference>